<accession>A0AAE0TCE7</accession>
<proteinExistence type="predicted"/>
<dbReference type="AlphaFoldDB" id="A0AAE0TCE7"/>
<keyword evidence="2" id="KW-1185">Reference proteome</keyword>
<reference evidence="1" key="2">
    <citation type="journal article" date="2021" name="Genome Biol. Evol.">
        <title>Developing a high-quality reference genome for a parasitic bivalve with doubly uniparental inheritance (Bivalvia: Unionida).</title>
        <authorList>
            <person name="Smith C.H."/>
        </authorList>
    </citation>
    <scope>NUCLEOTIDE SEQUENCE</scope>
    <source>
        <strain evidence="1">CHS0354</strain>
        <tissue evidence="1">Mantle</tissue>
    </source>
</reference>
<dbReference type="Proteomes" id="UP001195483">
    <property type="component" value="Unassembled WGS sequence"/>
</dbReference>
<reference evidence="1" key="3">
    <citation type="submission" date="2023-05" db="EMBL/GenBank/DDBJ databases">
        <authorList>
            <person name="Smith C.H."/>
        </authorList>
    </citation>
    <scope>NUCLEOTIDE SEQUENCE</scope>
    <source>
        <strain evidence="1">CHS0354</strain>
        <tissue evidence="1">Mantle</tissue>
    </source>
</reference>
<organism evidence="1 2">
    <name type="scientific">Potamilus streckersoni</name>
    <dbReference type="NCBI Taxonomy" id="2493646"/>
    <lineage>
        <taxon>Eukaryota</taxon>
        <taxon>Metazoa</taxon>
        <taxon>Spiralia</taxon>
        <taxon>Lophotrochozoa</taxon>
        <taxon>Mollusca</taxon>
        <taxon>Bivalvia</taxon>
        <taxon>Autobranchia</taxon>
        <taxon>Heteroconchia</taxon>
        <taxon>Palaeoheterodonta</taxon>
        <taxon>Unionida</taxon>
        <taxon>Unionoidea</taxon>
        <taxon>Unionidae</taxon>
        <taxon>Ambleminae</taxon>
        <taxon>Lampsilini</taxon>
        <taxon>Potamilus</taxon>
    </lineage>
</organism>
<reference evidence="1" key="1">
    <citation type="journal article" date="2021" name="Genome Biol. Evol.">
        <title>A High-Quality Reference Genome for a Parasitic Bivalve with Doubly Uniparental Inheritance (Bivalvia: Unionida).</title>
        <authorList>
            <person name="Smith C.H."/>
        </authorList>
    </citation>
    <scope>NUCLEOTIDE SEQUENCE</scope>
    <source>
        <strain evidence="1">CHS0354</strain>
    </source>
</reference>
<comment type="caution">
    <text evidence="1">The sequence shown here is derived from an EMBL/GenBank/DDBJ whole genome shotgun (WGS) entry which is preliminary data.</text>
</comment>
<evidence type="ECO:0000313" key="1">
    <source>
        <dbReference type="EMBL" id="KAK3607368.1"/>
    </source>
</evidence>
<name>A0AAE0TCE7_9BIVA</name>
<dbReference type="EMBL" id="JAEAOA010002083">
    <property type="protein sequence ID" value="KAK3607368.1"/>
    <property type="molecule type" value="Genomic_DNA"/>
</dbReference>
<gene>
    <name evidence="1" type="ORF">CHS0354_035705</name>
</gene>
<sequence>MRFTSKTPAHSNVKQTESSLSVLSSTVNSTIVNLTATQSSVSFTLYYSNTYPSGASHVPSRSSQLTTISPVVNINLSSNSFNDTALPSLTQSSTSFSSYFAIGTTIPEVHVTPTIVSIATSALMSSQTTGTSQKLPSGKTSTEIHQIQSSLLANLQPTVPVSMHIDPGTTFQTSKTETNVSNASHGFEFSTLTNGDWTTLAMINSTISSNWATKHVENKDPTLDTILEVLRHLLWTLLKETDTRFRNEVPDFARMI</sequence>
<evidence type="ECO:0000313" key="2">
    <source>
        <dbReference type="Proteomes" id="UP001195483"/>
    </source>
</evidence>
<protein>
    <submittedName>
        <fullName evidence="1">Uncharacterized protein</fullName>
    </submittedName>
</protein>